<keyword evidence="3" id="KW-0732">Signal</keyword>
<proteinExistence type="predicted"/>
<reference evidence="4" key="2">
    <citation type="submission" date="2014-03" db="EMBL/GenBank/DDBJ databases">
        <title>The whipworm genome and dual-species transcriptomics of an intimate host-pathogen interaction.</title>
        <authorList>
            <person name="Foth B.J."/>
            <person name="Tsai I.J."/>
            <person name="Reid A.J."/>
            <person name="Bancroft A.J."/>
            <person name="Nichol S."/>
            <person name="Tracey A."/>
            <person name="Holroyd N."/>
            <person name="Cotton J.A."/>
            <person name="Stanley E.J."/>
            <person name="Zarowiecki M."/>
            <person name="Liu J.Z."/>
            <person name="Huckvale T."/>
            <person name="Cooper P.J."/>
            <person name="Grencis R.K."/>
            <person name="Berriman M."/>
        </authorList>
    </citation>
    <scope>NUCLEOTIDE SEQUENCE [LARGE SCALE GENOMIC DNA]</scope>
</reference>
<keyword evidence="2" id="KW-0812">Transmembrane</keyword>
<feature type="compositionally biased region" description="Polar residues" evidence="1">
    <location>
        <begin position="254"/>
        <end position="272"/>
    </location>
</feature>
<evidence type="ECO:0000256" key="2">
    <source>
        <dbReference type="SAM" id="Phobius"/>
    </source>
</evidence>
<keyword evidence="2" id="KW-0472">Membrane</keyword>
<feature type="chain" id="PRO_5001728315" evidence="3">
    <location>
        <begin position="29"/>
        <end position="272"/>
    </location>
</feature>
<name>A0A077Z1Z7_TRITR</name>
<feature type="region of interest" description="Disordered" evidence="1">
    <location>
        <begin position="239"/>
        <end position="272"/>
    </location>
</feature>
<evidence type="ECO:0000313" key="5">
    <source>
        <dbReference type="Proteomes" id="UP000030665"/>
    </source>
</evidence>
<protein>
    <submittedName>
        <fullName evidence="4">Uncharacterized protein</fullName>
    </submittedName>
</protein>
<evidence type="ECO:0000256" key="1">
    <source>
        <dbReference type="SAM" id="MobiDB-lite"/>
    </source>
</evidence>
<evidence type="ECO:0000313" key="4">
    <source>
        <dbReference type="EMBL" id="CDW53703.1"/>
    </source>
</evidence>
<feature type="transmembrane region" description="Helical" evidence="2">
    <location>
        <begin position="197"/>
        <end position="220"/>
    </location>
</feature>
<reference evidence="4" key="1">
    <citation type="submission" date="2014-01" db="EMBL/GenBank/DDBJ databases">
        <authorList>
            <person name="Aslett M."/>
        </authorList>
    </citation>
    <scope>NUCLEOTIDE SEQUENCE</scope>
</reference>
<feature type="signal peptide" evidence="3">
    <location>
        <begin position="1"/>
        <end position="28"/>
    </location>
</feature>
<dbReference type="Proteomes" id="UP000030665">
    <property type="component" value="Unassembled WGS sequence"/>
</dbReference>
<accession>A0A077Z1Z7</accession>
<keyword evidence="5" id="KW-1185">Reference proteome</keyword>
<dbReference type="AlphaFoldDB" id="A0A077Z1Z7"/>
<gene>
    <name evidence="4" type="ORF">TTRE_0000196801</name>
</gene>
<organism evidence="4 5">
    <name type="scientific">Trichuris trichiura</name>
    <name type="common">Whipworm</name>
    <name type="synonym">Trichocephalus trichiurus</name>
    <dbReference type="NCBI Taxonomy" id="36087"/>
    <lineage>
        <taxon>Eukaryota</taxon>
        <taxon>Metazoa</taxon>
        <taxon>Ecdysozoa</taxon>
        <taxon>Nematoda</taxon>
        <taxon>Enoplea</taxon>
        <taxon>Dorylaimia</taxon>
        <taxon>Trichinellida</taxon>
        <taxon>Trichuridae</taxon>
        <taxon>Trichuris</taxon>
    </lineage>
</organism>
<keyword evidence="2" id="KW-1133">Transmembrane helix</keyword>
<evidence type="ECO:0000256" key="3">
    <source>
        <dbReference type="SAM" id="SignalP"/>
    </source>
</evidence>
<sequence>MTYGWPSPAPVTCCFLLVLFESFGSNKASKKSNGIPETDALLSTFDTACLTNAESLQNKSSWIRIAVEKKTQWSSMATVASPNGQIAQGLQQLVVEAVNRRILSWYNLLAKHAPAQSVAFANGHIHVQIMNISTLENPLTLQVDFVALLDCQIMDAAALVADINRLSIEEASSLLAEKFIKAEKFLSIDKGFPAGTIVSITIAAIFGPILLGWCILFVYYNTCAGMTWDGVFEKPSSEEIETPMSSLPDLPKVQNITGSSQVDSQNSKSEAK</sequence>
<dbReference type="EMBL" id="HG805863">
    <property type="protein sequence ID" value="CDW53703.1"/>
    <property type="molecule type" value="Genomic_DNA"/>
</dbReference>
<dbReference type="OrthoDB" id="10405896at2759"/>